<dbReference type="EMBL" id="CAJB01000093">
    <property type="protein sequence ID" value="CCH77309.1"/>
    <property type="molecule type" value="Genomic_DNA"/>
</dbReference>
<dbReference type="InterPro" id="IPR036388">
    <property type="entry name" value="WH-like_DNA-bd_sf"/>
</dbReference>
<evidence type="ECO:0000313" key="1">
    <source>
        <dbReference type="EMBL" id="CCH77309.1"/>
    </source>
</evidence>
<dbReference type="SUPFAM" id="SSF88659">
    <property type="entry name" value="Sigma3 and sigma4 domains of RNA polymerase sigma factors"/>
    <property type="match status" value="1"/>
</dbReference>
<dbReference type="Proteomes" id="UP000035721">
    <property type="component" value="Unassembled WGS sequence"/>
</dbReference>
<gene>
    <name evidence="1" type="ORF">BN12_1820007</name>
</gene>
<proteinExistence type="predicted"/>
<evidence type="ECO:0008006" key="3">
    <source>
        <dbReference type="Google" id="ProtNLM"/>
    </source>
</evidence>
<dbReference type="RefSeq" id="WP_048556521.1">
    <property type="nucleotide sequence ID" value="NZ_HF570958.1"/>
</dbReference>
<name>A0A077LZB6_9MICO</name>
<dbReference type="AlphaFoldDB" id="A0A077LZB6"/>
<dbReference type="Gene3D" id="1.10.10.10">
    <property type="entry name" value="Winged helix-like DNA-binding domain superfamily/Winged helix DNA-binding domain"/>
    <property type="match status" value="1"/>
</dbReference>
<reference evidence="1 2" key="1">
    <citation type="journal article" date="2013" name="ISME J.">
        <title>A metabolic model for members of the genus Tetrasphaera involved in enhanced biological phosphorus removal.</title>
        <authorList>
            <person name="Kristiansen R."/>
            <person name="Nguyen H.T.T."/>
            <person name="Saunders A.M."/>
            <person name="Nielsen J.L."/>
            <person name="Wimmer R."/>
            <person name="Le V.Q."/>
            <person name="McIlroy S.J."/>
            <person name="Petrovski S."/>
            <person name="Seviour R.J."/>
            <person name="Calteau A."/>
            <person name="Nielsen K.L."/>
            <person name="Nielsen P.H."/>
        </authorList>
    </citation>
    <scope>NUCLEOTIDE SEQUENCE [LARGE SCALE GENOMIC DNA]</scope>
    <source>
        <strain evidence="1 2">T1-X7</strain>
    </source>
</reference>
<keyword evidence="2" id="KW-1185">Reference proteome</keyword>
<dbReference type="STRING" id="1194083.BN12_1820007"/>
<protein>
    <recommendedName>
        <fullName evidence="3">RNA polymerase sigma factor 70 region 4 type 2 domain-containing protein</fullName>
    </recommendedName>
</protein>
<accession>A0A077LZB6</accession>
<comment type="caution">
    <text evidence="1">The sequence shown here is derived from an EMBL/GenBank/DDBJ whole genome shotgun (WGS) entry which is preliminary data.</text>
</comment>
<organism evidence="1 2">
    <name type="scientific">Nostocoides japonicum T1-X7</name>
    <dbReference type="NCBI Taxonomy" id="1194083"/>
    <lineage>
        <taxon>Bacteria</taxon>
        <taxon>Bacillati</taxon>
        <taxon>Actinomycetota</taxon>
        <taxon>Actinomycetes</taxon>
        <taxon>Micrococcales</taxon>
        <taxon>Intrasporangiaceae</taxon>
        <taxon>Nostocoides</taxon>
    </lineage>
</organism>
<sequence length="73" mass="7867">MSPAEESPSRARYERALERLPAPYALALRLRDGGAAERELSLALGVDVSAVRSLLRIAESKLRAALEAGDGFE</sequence>
<dbReference type="InterPro" id="IPR013324">
    <property type="entry name" value="RNA_pol_sigma_r3/r4-like"/>
</dbReference>
<evidence type="ECO:0000313" key="2">
    <source>
        <dbReference type="Proteomes" id="UP000035721"/>
    </source>
</evidence>
<dbReference type="OrthoDB" id="4565362at2"/>